<sequence length="198" mass="22502">MVIETALIVAPKAFPLILTFLGRFARKFKGFKTSATVTINNKHREMKLTDPEIFSPGEIDNPLDWTINPGEIQKSSKFFAKLGKFTSQGMISYNIFGQVGPNEKPLYLIVTWKVKLNGGGNSLGIDVLEYDEPPLKYKTLDEMYDLYKELHKRNAGRKVWPTYNNGAFFSIGGTIDTKRDAKIIITFDHNHKNPFYCS</sequence>
<protein>
    <submittedName>
        <fullName evidence="1">Uncharacterized protein</fullName>
    </submittedName>
</protein>
<dbReference type="AlphaFoldDB" id="A0A2Z6S9I0"/>
<evidence type="ECO:0000313" key="1">
    <source>
        <dbReference type="EMBL" id="GBC09823.1"/>
    </source>
</evidence>
<accession>A0A2Z6S9I0</accession>
<dbReference type="Proteomes" id="UP000247702">
    <property type="component" value="Unassembled WGS sequence"/>
</dbReference>
<reference evidence="1 2" key="1">
    <citation type="submission" date="2017-11" db="EMBL/GenBank/DDBJ databases">
        <title>The genome of Rhizophagus clarus HR1 reveals common genetic basis of auxotrophy among arbuscular mycorrhizal fungi.</title>
        <authorList>
            <person name="Kobayashi Y."/>
        </authorList>
    </citation>
    <scope>NUCLEOTIDE SEQUENCE [LARGE SCALE GENOMIC DNA]</scope>
    <source>
        <strain evidence="1 2">HR1</strain>
    </source>
</reference>
<evidence type="ECO:0000313" key="2">
    <source>
        <dbReference type="Proteomes" id="UP000247702"/>
    </source>
</evidence>
<organism evidence="1 2">
    <name type="scientific">Rhizophagus clarus</name>
    <dbReference type="NCBI Taxonomy" id="94130"/>
    <lineage>
        <taxon>Eukaryota</taxon>
        <taxon>Fungi</taxon>
        <taxon>Fungi incertae sedis</taxon>
        <taxon>Mucoromycota</taxon>
        <taxon>Glomeromycotina</taxon>
        <taxon>Glomeromycetes</taxon>
        <taxon>Glomerales</taxon>
        <taxon>Glomeraceae</taxon>
        <taxon>Rhizophagus</taxon>
    </lineage>
</organism>
<name>A0A2Z6S9I0_9GLOM</name>
<dbReference type="EMBL" id="BEXD01004331">
    <property type="protein sequence ID" value="GBC09823.1"/>
    <property type="molecule type" value="Genomic_DNA"/>
</dbReference>
<proteinExistence type="predicted"/>
<gene>
    <name evidence="1" type="ORF">RclHR1_09140003</name>
</gene>
<keyword evidence="2" id="KW-1185">Reference proteome</keyword>
<comment type="caution">
    <text evidence="1">The sequence shown here is derived from an EMBL/GenBank/DDBJ whole genome shotgun (WGS) entry which is preliminary data.</text>
</comment>